<dbReference type="AlphaFoldDB" id="A0A1Z4N223"/>
<evidence type="ECO:0008006" key="4">
    <source>
        <dbReference type="Google" id="ProtNLM"/>
    </source>
</evidence>
<keyword evidence="1" id="KW-0472">Membrane</keyword>
<reference evidence="2 3" key="1">
    <citation type="submission" date="2017-06" db="EMBL/GenBank/DDBJ databases">
        <title>Genome sequencing of cyanobaciteial culture collection at National Institute for Environmental Studies (NIES).</title>
        <authorList>
            <person name="Hirose Y."/>
            <person name="Shimura Y."/>
            <person name="Fujisawa T."/>
            <person name="Nakamura Y."/>
            <person name="Kawachi M."/>
        </authorList>
    </citation>
    <scope>NUCLEOTIDE SEQUENCE [LARGE SCALE GENOMIC DNA]</scope>
    <source>
        <strain evidence="2 3">NIES-37</strain>
    </source>
</reference>
<dbReference type="EMBL" id="AP018248">
    <property type="protein sequence ID" value="BAY99766.1"/>
    <property type="molecule type" value="Genomic_DNA"/>
</dbReference>
<dbReference type="RefSeq" id="WP_096578139.1">
    <property type="nucleotide sequence ID" value="NZ_CAWNJS010000001.1"/>
</dbReference>
<accession>A0A1Z4N223</accession>
<dbReference type="NCBIfam" id="NF033634">
    <property type="entry name" value="SLATT_1"/>
    <property type="match status" value="1"/>
</dbReference>
<dbReference type="KEGG" id="ttq:NIES37_37490"/>
<dbReference type="InterPro" id="IPR025325">
    <property type="entry name" value="DUF4231"/>
</dbReference>
<name>A0A1Z4N223_9CYAN</name>
<keyword evidence="1" id="KW-0812">Transmembrane</keyword>
<gene>
    <name evidence="2" type="ORF">NIES37_37490</name>
</gene>
<proteinExistence type="predicted"/>
<organism evidence="2 3">
    <name type="scientific">Tolypothrix tenuis PCC 7101</name>
    <dbReference type="NCBI Taxonomy" id="231146"/>
    <lineage>
        <taxon>Bacteria</taxon>
        <taxon>Bacillati</taxon>
        <taxon>Cyanobacteriota</taxon>
        <taxon>Cyanophyceae</taxon>
        <taxon>Nostocales</taxon>
        <taxon>Tolypothrichaceae</taxon>
        <taxon>Tolypothrix</taxon>
    </lineage>
</organism>
<evidence type="ECO:0000313" key="2">
    <source>
        <dbReference type="EMBL" id="BAY99766.1"/>
    </source>
</evidence>
<feature type="transmembrane region" description="Helical" evidence="1">
    <location>
        <begin position="36"/>
        <end position="56"/>
    </location>
</feature>
<keyword evidence="3" id="KW-1185">Reference proteome</keyword>
<keyword evidence="1" id="KW-1133">Transmembrane helix</keyword>
<evidence type="ECO:0000313" key="3">
    <source>
        <dbReference type="Proteomes" id="UP000218785"/>
    </source>
</evidence>
<evidence type="ECO:0000256" key="1">
    <source>
        <dbReference type="SAM" id="Phobius"/>
    </source>
</evidence>
<dbReference type="Proteomes" id="UP000218785">
    <property type="component" value="Chromosome"/>
</dbReference>
<sequence length="165" mass="18455">MKTDEESHKPSREKAITYCKDLIEYYKSCRKKFRNAWYGSQAATVILAAATPVLILGNAPKVLQAIPPTLASITGGLAVFRWQENWIIGKSTQEALEAELIAFEIGVTESYRVSEDKAVDNFITRINTLHLAQVKEWSVIITRNKLLLKNSEDGKDNPEESTAQG</sequence>
<dbReference type="Pfam" id="PF14015">
    <property type="entry name" value="DUF4231"/>
    <property type="match status" value="1"/>
</dbReference>
<protein>
    <recommendedName>
        <fullName evidence="4">DUF4231 domain-containing protein</fullName>
    </recommendedName>
</protein>